<comment type="subcellular location">
    <subcellularLocation>
        <location evidence="1">Cell inner membrane</location>
    </subcellularLocation>
</comment>
<keyword evidence="3" id="KW-0997">Cell inner membrane</keyword>
<gene>
    <name evidence="9" type="ORF">ThimaDRAFT_2039</name>
</gene>
<dbReference type="STRING" id="768671.ThimaDRAFT_2039"/>
<dbReference type="InterPro" id="IPR051800">
    <property type="entry name" value="PqiA-PqiB_transport"/>
</dbReference>
<keyword evidence="10" id="KW-1185">Reference proteome</keyword>
<sequence length="561" mass="60523">MSEIENGPSGPPLPDPLEGAPAAIVKGRSGVSLVWLIPIVALLIGGWLAVKTFTERGPTVKIEFGTASGLEAGKTKVKFKDVDIGQVTSIDVSADLKSVIVTAELKHGSEQFLTEKTRFWVERPRVTASGVSGLETLLSGSFIAIDPVRNGKEARRFKGLEEPPLFTTSEPGTRFTLRSPTLASLNIGAPVYYRQIQVGQVAGFSLDEDGEAVSIDVFVFAPHDRLVSTSTRFWNASGIDFSMSAAGVKVDTESLMSVLIGGVAFDTPDTIDAPGESPASDHVFPLYANRDNAHEKIYLHKERYLLFFDGSVRGLSVGAPVMLRGITIGKVLDIQLQLSVEDLQFHIPVLIEVEPERIAVRGDRGALDETGMIRRLVAKGLRAQLKTGSLITGQLYIELDFYPDTPPSVLAKEGDYDVLPTTPGSLEALTNKVSAILDRLEAFPFDRIGKDLTDTLAGASEIVNSSALKQGIVELEGSLAEIRALAEQLNTDIAPDLAETLRQTTATLQGVRRMIEEGSPISVELRRSLNEISGAARSLKTLTDYLERHPEALLRGKGGGR</sequence>
<evidence type="ECO:0000256" key="2">
    <source>
        <dbReference type="ARBA" id="ARBA00022475"/>
    </source>
</evidence>
<name>F9UB03_9GAMM</name>
<protein>
    <submittedName>
        <fullName evidence="9">Mammalian cell entry related domain protein</fullName>
    </submittedName>
</protein>
<feature type="domain" description="Mce/MlaD" evidence="8">
    <location>
        <begin position="172"/>
        <end position="232"/>
    </location>
</feature>
<dbReference type="InterPro" id="IPR003399">
    <property type="entry name" value="Mce/MlaD"/>
</dbReference>
<evidence type="ECO:0000256" key="7">
    <source>
        <dbReference type="SAM" id="Phobius"/>
    </source>
</evidence>
<keyword evidence="4 7" id="KW-0812">Transmembrane</keyword>
<dbReference type="PATRIC" id="fig|768671.3.peg.2158"/>
<dbReference type="EMBL" id="AFWV01000006">
    <property type="protein sequence ID" value="EGV18621.1"/>
    <property type="molecule type" value="Genomic_DNA"/>
</dbReference>
<keyword evidence="6 7" id="KW-0472">Membrane</keyword>
<evidence type="ECO:0000259" key="8">
    <source>
        <dbReference type="Pfam" id="PF02470"/>
    </source>
</evidence>
<accession>F9UB03</accession>
<dbReference type="Pfam" id="PF02470">
    <property type="entry name" value="MlaD"/>
    <property type="match status" value="3"/>
</dbReference>
<evidence type="ECO:0000313" key="9">
    <source>
        <dbReference type="EMBL" id="EGV18621.1"/>
    </source>
</evidence>
<organism evidence="9 10">
    <name type="scientific">Thiocapsa marina 5811</name>
    <dbReference type="NCBI Taxonomy" id="768671"/>
    <lineage>
        <taxon>Bacteria</taxon>
        <taxon>Pseudomonadati</taxon>
        <taxon>Pseudomonadota</taxon>
        <taxon>Gammaproteobacteria</taxon>
        <taxon>Chromatiales</taxon>
        <taxon>Chromatiaceae</taxon>
        <taxon>Thiocapsa</taxon>
    </lineage>
</organism>
<evidence type="ECO:0000313" key="10">
    <source>
        <dbReference type="Proteomes" id="UP000005459"/>
    </source>
</evidence>
<dbReference type="AlphaFoldDB" id="F9UB03"/>
<feature type="transmembrane region" description="Helical" evidence="7">
    <location>
        <begin position="33"/>
        <end position="50"/>
    </location>
</feature>
<dbReference type="eggNOG" id="COG3008">
    <property type="taxonomic scope" value="Bacteria"/>
</dbReference>
<reference evidence="9 10" key="1">
    <citation type="submission" date="2011-06" db="EMBL/GenBank/DDBJ databases">
        <title>The draft genome of Thiocapsa marina 5811.</title>
        <authorList>
            <consortium name="US DOE Joint Genome Institute (JGI-PGF)"/>
            <person name="Lucas S."/>
            <person name="Han J."/>
            <person name="Cheng J.-F."/>
            <person name="Goodwin L."/>
            <person name="Pitluck S."/>
            <person name="Peters L."/>
            <person name="Land M.L."/>
            <person name="Hauser L."/>
            <person name="Vogl K."/>
            <person name="Liu Z."/>
            <person name="Imhoff J."/>
            <person name="Thiel V."/>
            <person name="Frigaard N.-U."/>
            <person name="Bryant D."/>
            <person name="Woyke T.J."/>
        </authorList>
    </citation>
    <scope>NUCLEOTIDE SEQUENCE [LARGE SCALE GENOMIC DNA]</scope>
    <source>
        <strain evidence="9 10">5811</strain>
    </source>
</reference>
<dbReference type="GO" id="GO:0005886">
    <property type="term" value="C:plasma membrane"/>
    <property type="evidence" value="ECO:0007669"/>
    <property type="project" value="UniProtKB-SubCell"/>
</dbReference>
<dbReference type="OrthoDB" id="9806984at2"/>
<dbReference type="Proteomes" id="UP000005459">
    <property type="component" value="Unassembled WGS sequence"/>
</dbReference>
<keyword evidence="5 7" id="KW-1133">Transmembrane helix</keyword>
<dbReference type="PANTHER" id="PTHR30462:SF0">
    <property type="entry name" value="INTERMEMBRANE TRANSPORT PROTEIN YEBT"/>
    <property type="match status" value="1"/>
</dbReference>
<evidence type="ECO:0000256" key="4">
    <source>
        <dbReference type="ARBA" id="ARBA00022692"/>
    </source>
</evidence>
<evidence type="ECO:0000256" key="1">
    <source>
        <dbReference type="ARBA" id="ARBA00004533"/>
    </source>
</evidence>
<proteinExistence type="predicted"/>
<feature type="domain" description="Mce/MlaD" evidence="8">
    <location>
        <begin position="311"/>
        <end position="401"/>
    </location>
</feature>
<feature type="domain" description="Mce/MlaD" evidence="8">
    <location>
        <begin position="56"/>
        <end position="147"/>
    </location>
</feature>
<dbReference type="PANTHER" id="PTHR30462">
    <property type="entry name" value="INTERMEMBRANE TRANSPORT PROTEIN PQIB-RELATED"/>
    <property type="match status" value="1"/>
</dbReference>
<evidence type="ECO:0000256" key="6">
    <source>
        <dbReference type="ARBA" id="ARBA00023136"/>
    </source>
</evidence>
<evidence type="ECO:0000256" key="5">
    <source>
        <dbReference type="ARBA" id="ARBA00022989"/>
    </source>
</evidence>
<keyword evidence="2" id="KW-1003">Cell membrane</keyword>
<dbReference type="RefSeq" id="WP_007192914.1">
    <property type="nucleotide sequence ID" value="NZ_AFWV01000006.1"/>
</dbReference>
<dbReference type="eggNOG" id="COG1463">
    <property type="taxonomic scope" value="Bacteria"/>
</dbReference>
<evidence type="ECO:0000256" key="3">
    <source>
        <dbReference type="ARBA" id="ARBA00022519"/>
    </source>
</evidence>